<dbReference type="EMBL" id="CP006019">
    <property type="protein sequence ID" value="AIF69319.1"/>
    <property type="molecule type" value="Genomic_DNA"/>
</dbReference>
<reference evidence="2" key="1">
    <citation type="submission" date="2013-06" db="EMBL/GenBank/DDBJ databases">
        <title>Complete Genome Sequence of Hyperthermophilic Palaeococcus pacificus DY20341T, Isolated from a Deep-Sea Hydrothermal Sediments.</title>
        <authorList>
            <person name="Zeng X."/>
            <person name="Shao Z."/>
        </authorList>
    </citation>
    <scope>NUCLEOTIDE SEQUENCE [LARGE SCALE GENOMIC DNA]</scope>
    <source>
        <strain evidence="2">DY20341</strain>
    </source>
</reference>
<name>A0A075LSN6_9EURY</name>
<dbReference type="KEGG" id="ppac:PAP_04540"/>
<dbReference type="Proteomes" id="UP000027981">
    <property type="component" value="Chromosome"/>
</dbReference>
<dbReference type="Gene3D" id="3.40.50.11570">
    <property type="entry name" value="Protein of unknown function DUF257"/>
    <property type="match status" value="1"/>
</dbReference>
<evidence type="ECO:0000313" key="1">
    <source>
        <dbReference type="EMBL" id="AIF69319.1"/>
    </source>
</evidence>
<dbReference type="AlphaFoldDB" id="A0A075LSN6"/>
<keyword evidence="2" id="KW-1185">Reference proteome</keyword>
<gene>
    <name evidence="1" type="ORF">PAP_04540</name>
</gene>
<protein>
    <submittedName>
        <fullName evidence="1">Uncharacterized protein</fullName>
    </submittedName>
</protein>
<dbReference type="HOGENOM" id="CLU_1207654_0_0_2"/>
<reference evidence="1 2" key="2">
    <citation type="journal article" date="2015" name="Genome Announc.">
        <title>Complete Genome Sequence of Hyperthermophilic Piezophilic Archaeon Palaeococcus pacificus DY20341T, Isolated from Deep-Sea Hydrothermal Sediments.</title>
        <authorList>
            <person name="Zeng X."/>
            <person name="Jebbar M."/>
            <person name="Shao Z."/>
        </authorList>
    </citation>
    <scope>NUCLEOTIDE SEQUENCE [LARGE SCALE GENOMIC DNA]</scope>
    <source>
        <strain evidence="1 2">DY20341</strain>
    </source>
</reference>
<evidence type="ECO:0000313" key="2">
    <source>
        <dbReference type="Proteomes" id="UP000027981"/>
    </source>
</evidence>
<accession>A0A075LSN6</accession>
<dbReference type="STRING" id="1343739.PAP_04540"/>
<organism evidence="1 2">
    <name type="scientific">Palaeococcus pacificus DY20341</name>
    <dbReference type="NCBI Taxonomy" id="1343739"/>
    <lineage>
        <taxon>Archaea</taxon>
        <taxon>Methanobacteriati</taxon>
        <taxon>Methanobacteriota</taxon>
        <taxon>Thermococci</taxon>
        <taxon>Thermococcales</taxon>
        <taxon>Thermococcaceae</taxon>
        <taxon>Palaeococcus</taxon>
    </lineage>
</organism>
<proteinExistence type="predicted"/>
<sequence>MIEGILEKEFLIGTTYIWEFDPEVPVDWLLWLKAVPSKLKNGHGVLVDSFGDLVDIKINEVQKMASGEDKSIFLESLDKINIIKIGGHPSRFGNLLGILDPSEVGTKYNRLFKQVANRYKRVFNIVYNLEGHLLEEGEEAILEWYKILIGLEGKLGKTSVYLIPRNVIDDKYMRLFKNSVGGVISSEYLGGGIYSLEIRKTQIIEHLGLEILWKINNYGNVEIVDTKTP</sequence>